<evidence type="ECO:0000313" key="3">
    <source>
        <dbReference type="EMBL" id="KNZ47103.1"/>
    </source>
</evidence>
<feature type="compositionally biased region" description="Basic and acidic residues" evidence="1">
    <location>
        <begin position="22"/>
        <end position="32"/>
    </location>
</feature>
<dbReference type="VEuPathDB" id="FungiDB:VP01_6673g1"/>
<sequence length="217" mass="23707">MPSEQQNTSSGNLTPPFDDPEALIHARNAERRRLAKISKKSSSDQTAPEPTLPSSSAKPTMPSELPSPFLSPTQPTELPHTPGAFSNTGGSTPKDGPSTGSPSLPTVPRTNGQSTDELRTDRHSRPTGGPLLTAWLNLNRCYSASAANLLAFALPALCFVAYITRARMLRTMMNFQCEVVLEFEMAEALTFGLTAELKMKVHDFQFLLVSPFNYYFD</sequence>
<comment type="caution">
    <text evidence="3">The sequence shown here is derived from an EMBL/GenBank/DDBJ whole genome shotgun (WGS) entry which is preliminary data.</text>
</comment>
<name>A0A0L6UEV7_9BASI</name>
<feature type="compositionally biased region" description="Polar residues" evidence="1">
    <location>
        <begin position="1"/>
        <end position="13"/>
    </location>
</feature>
<evidence type="ECO:0000256" key="2">
    <source>
        <dbReference type="SAM" id="Phobius"/>
    </source>
</evidence>
<keyword evidence="4" id="KW-1185">Reference proteome</keyword>
<feature type="compositionally biased region" description="Polar residues" evidence="1">
    <location>
        <begin position="43"/>
        <end position="58"/>
    </location>
</feature>
<dbReference type="EMBL" id="LAVV01012021">
    <property type="protein sequence ID" value="KNZ47103.1"/>
    <property type="molecule type" value="Genomic_DNA"/>
</dbReference>
<feature type="transmembrane region" description="Helical" evidence="2">
    <location>
        <begin position="142"/>
        <end position="163"/>
    </location>
</feature>
<evidence type="ECO:0000313" key="4">
    <source>
        <dbReference type="Proteomes" id="UP000037035"/>
    </source>
</evidence>
<keyword evidence="2" id="KW-0472">Membrane</keyword>
<dbReference type="AlphaFoldDB" id="A0A0L6UEV7"/>
<feature type="compositionally biased region" description="Polar residues" evidence="1">
    <location>
        <begin position="98"/>
        <end position="115"/>
    </location>
</feature>
<keyword evidence="2" id="KW-0812">Transmembrane</keyword>
<reference evidence="3 4" key="1">
    <citation type="submission" date="2015-08" db="EMBL/GenBank/DDBJ databases">
        <title>Next Generation Sequencing and Analysis of the Genome of Puccinia sorghi L Schw, the Causal Agent of Maize Common Rust.</title>
        <authorList>
            <person name="Rochi L."/>
            <person name="Burguener G."/>
            <person name="Darino M."/>
            <person name="Turjanski A."/>
            <person name="Kreff E."/>
            <person name="Dieguez M.J."/>
            <person name="Sacco F."/>
        </authorList>
    </citation>
    <scope>NUCLEOTIDE SEQUENCE [LARGE SCALE GENOMIC DNA]</scope>
    <source>
        <strain evidence="3 4">RO10H11247</strain>
    </source>
</reference>
<keyword evidence="2" id="KW-1133">Transmembrane helix</keyword>
<feature type="region of interest" description="Disordered" evidence="1">
    <location>
        <begin position="1"/>
        <end position="126"/>
    </location>
</feature>
<proteinExistence type="predicted"/>
<dbReference type="Proteomes" id="UP000037035">
    <property type="component" value="Unassembled WGS sequence"/>
</dbReference>
<gene>
    <name evidence="3" type="ORF">VP01_6673g1</name>
</gene>
<accession>A0A0L6UEV7</accession>
<evidence type="ECO:0000256" key="1">
    <source>
        <dbReference type="SAM" id="MobiDB-lite"/>
    </source>
</evidence>
<protein>
    <submittedName>
        <fullName evidence="3">Uncharacterized protein</fullName>
    </submittedName>
</protein>
<organism evidence="3 4">
    <name type="scientific">Puccinia sorghi</name>
    <dbReference type="NCBI Taxonomy" id="27349"/>
    <lineage>
        <taxon>Eukaryota</taxon>
        <taxon>Fungi</taxon>
        <taxon>Dikarya</taxon>
        <taxon>Basidiomycota</taxon>
        <taxon>Pucciniomycotina</taxon>
        <taxon>Pucciniomycetes</taxon>
        <taxon>Pucciniales</taxon>
        <taxon>Pucciniaceae</taxon>
        <taxon>Puccinia</taxon>
    </lineage>
</organism>